<dbReference type="AlphaFoldDB" id="A0A3N4HBX6"/>
<dbReference type="EMBL" id="ML120023">
    <property type="protein sequence ID" value="RPA70884.1"/>
    <property type="molecule type" value="Genomic_DNA"/>
</dbReference>
<feature type="compositionally biased region" description="Basic and acidic residues" evidence="2">
    <location>
        <begin position="36"/>
        <end position="60"/>
    </location>
</feature>
<name>A0A3N4HBX6_ASCIM</name>
<keyword evidence="5" id="KW-1185">Reference proteome</keyword>
<proteinExistence type="predicted"/>
<dbReference type="Proteomes" id="UP000275078">
    <property type="component" value="Unassembled WGS sequence"/>
</dbReference>
<evidence type="ECO:0000313" key="4">
    <source>
        <dbReference type="EMBL" id="RPA70886.1"/>
    </source>
</evidence>
<evidence type="ECO:0000313" key="3">
    <source>
        <dbReference type="EMBL" id="RPA70884.1"/>
    </source>
</evidence>
<accession>A0A3N4HBX6</accession>
<feature type="coiled-coil region" evidence="1">
    <location>
        <begin position="65"/>
        <end position="95"/>
    </location>
</feature>
<gene>
    <name evidence="3" type="ORF">BJ508DRAFT_316120</name>
    <name evidence="4" type="ORF">BJ508DRAFT_316122</name>
</gene>
<evidence type="ECO:0000313" key="5">
    <source>
        <dbReference type="Proteomes" id="UP000275078"/>
    </source>
</evidence>
<feature type="region of interest" description="Disordered" evidence="2">
    <location>
        <begin position="1"/>
        <end position="60"/>
    </location>
</feature>
<sequence>MAQRTIDPVTKKTSMTPATPEPSPAMSSTESPALRALRERQQRELAEAMERDAADREHQRRLAVEAAERRRVEEEAAEKHRIEEEAAEKRRLEVETVAAASATVSSSSVSVIPSDAARPTQDVAASAGSCGAVVQLNAEADFFELLGRMKRSMRTAGGVPDQVFLELSAVLSRAARGQSLVRPGSVSSAPIELQDDDVPNNLTEEAQKATNMHTNYRDSSKLSSGPRQGRKARKYSVAQHIFESLPLRLGAGDGVDVSNLSHHRFFAIQSVRRRVSREAGPCRTCLRGGGPFAGCFFSRKELTQEEQDDGMLSDWNASCGICRWLGRHCEF</sequence>
<keyword evidence="1" id="KW-0175">Coiled coil</keyword>
<protein>
    <submittedName>
        <fullName evidence="4">Uncharacterized protein</fullName>
    </submittedName>
</protein>
<organism evidence="4 5">
    <name type="scientific">Ascobolus immersus RN42</name>
    <dbReference type="NCBI Taxonomy" id="1160509"/>
    <lineage>
        <taxon>Eukaryota</taxon>
        <taxon>Fungi</taxon>
        <taxon>Dikarya</taxon>
        <taxon>Ascomycota</taxon>
        <taxon>Pezizomycotina</taxon>
        <taxon>Pezizomycetes</taxon>
        <taxon>Pezizales</taxon>
        <taxon>Ascobolaceae</taxon>
        <taxon>Ascobolus</taxon>
    </lineage>
</organism>
<reference evidence="4 5" key="1">
    <citation type="journal article" date="2018" name="Nat. Ecol. Evol.">
        <title>Pezizomycetes genomes reveal the molecular basis of ectomycorrhizal truffle lifestyle.</title>
        <authorList>
            <person name="Murat C."/>
            <person name="Payen T."/>
            <person name="Noel B."/>
            <person name="Kuo A."/>
            <person name="Morin E."/>
            <person name="Chen J."/>
            <person name="Kohler A."/>
            <person name="Krizsan K."/>
            <person name="Balestrini R."/>
            <person name="Da Silva C."/>
            <person name="Montanini B."/>
            <person name="Hainaut M."/>
            <person name="Levati E."/>
            <person name="Barry K.W."/>
            <person name="Belfiori B."/>
            <person name="Cichocki N."/>
            <person name="Clum A."/>
            <person name="Dockter R.B."/>
            <person name="Fauchery L."/>
            <person name="Guy J."/>
            <person name="Iotti M."/>
            <person name="Le Tacon F."/>
            <person name="Lindquist E.A."/>
            <person name="Lipzen A."/>
            <person name="Malagnac F."/>
            <person name="Mello A."/>
            <person name="Molinier V."/>
            <person name="Miyauchi S."/>
            <person name="Poulain J."/>
            <person name="Riccioni C."/>
            <person name="Rubini A."/>
            <person name="Sitrit Y."/>
            <person name="Splivallo R."/>
            <person name="Traeger S."/>
            <person name="Wang M."/>
            <person name="Zifcakova L."/>
            <person name="Wipf D."/>
            <person name="Zambonelli A."/>
            <person name="Paolocci F."/>
            <person name="Nowrousian M."/>
            <person name="Ottonello S."/>
            <person name="Baldrian P."/>
            <person name="Spatafora J.W."/>
            <person name="Henrissat B."/>
            <person name="Nagy L.G."/>
            <person name="Aury J.M."/>
            <person name="Wincker P."/>
            <person name="Grigoriev I.V."/>
            <person name="Bonfante P."/>
            <person name="Martin F.M."/>
        </authorList>
    </citation>
    <scope>NUCLEOTIDE SEQUENCE [LARGE SCALE GENOMIC DNA]</scope>
    <source>
        <strain evidence="4 5">RN42</strain>
    </source>
</reference>
<evidence type="ECO:0000256" key="2">
    <source>
        <dbReference type="SAM" id="MobiDB-lite"/>
    </source>
</evidence>
<dbReference type="EMBL" id="ML120023">
    <property type="protein sequence ID" value="RPA70886.1"/>
    <property type="molecule type" value="Genomic_DNA"/>
</dbReference>
<evidence type="ECO:0000256" key="1">
    <source>
        <dbReference type="SAM" id="Coils"/>
    </source>
</evidence>
<feature type="region of interest" description="Disordered" evidence="2">
    <location>
        <begin position="210"/>
        <end position="230"/>
    </location>
</feature>